<dbReference type="Pfam" id="PF22422">
    <property type="entry name" value="MGH1-like_GH"/>
    <property type="match status" value="1"/>
</dbReference>
<gene>
    <name evidence="3" type="ordered locus">Kole_1200</name>
</gene>
<dbReference type="eggNOG" id="COG3408">
    <property type="taxonomic scope" value="Bacteria"/>
</dbReference>
<reference evidence="3 4" key="2">
    <citation type="journal article" date="2011" name="J. Bacteriol.">
        <title>Genome Sequence of Kosmotoga olearia Strain TBF 19.5.1, a Thermophilic Bacterium with a Wide Growth Temperature Range, Isolated from the Troll B Oil Platform in the North Sea.</title>
        <authorList>
            <person name="Swithers K.S."/>
            <person name="Dipippo J.L."/>
            <person name="Bruce D.C."/>
            <person name="Detter C."/>
            <person name="Tapia R."/>
            <person name="Han S."/>
            <person name="Goodwin L.A."/>
            <person name="Han J."/>
            <person name="Woyke T."/>
            <person name="Pitluck S."/>
            <person name="Pennacchio L."/>
            <person name="Nolan M."/>
            <person name="Mikhailova N."/>
            <person name="Land M.L."/>
            <person name="Nesbo C.L."/>
            <person name="Gogarten J.P."/>
            <person name="Noll K.M."/>
        </authorList>
    </citation>
    <scope>NUCLEOTIDE SEQUENCE [LARGE SCALE GENOMIC DNA]</scope>
    <source>
        <strain evidence="4">ATCC BAA-1733 / DSM 21960 / TBF 19.5.1</strain>
    </source>
</reference>
<dbReference type="EMBL" id="CP001634">
    <property type="protein sequence ID" value="ACR79899.1"/>
    <property type="molecule type" value="Genomic_DNA"/>
</dbReference>
<reference evidence="3 4" key="1">
    <citation type="submission" date="2009-06" db="EMBL/GenBank/DDBJ databases">
        <title>Complete sequence of Thermotogales bacterium TBF 19.5.1.</title>
        <authorList>
            <consortium name="US DOE Joint Genome Institute"/>
            <person name="Lucas S."/>
            <person name="Copeland A."/>
            <person name="Lapidus A."/>
            <person name="Glavina del Rio T."/>
            <person name="Tice H."/>
            <person name="Bruce D."/>
            <person name="Goodwin L."/>
            <person name="Pitluck S."/>
            <person name="Chertkov O."/>
            <person name="Brettin T."/>
            <person name="Detter J.C."/>
            <person name="Han C."/>
            <person name="Schmutz J."/>
            <person name="Larimer F."/>
            <person name="Land M."/>
            <person name="Hauser L."/>
            <person name="Kyrpides N."/>
            <person name="Ovchinnikova G."/>
            <person name="Noll K."/>
        </authorList>
    </citation>
    <scope>NUCLEOTIDE SEQUENCE [LARGE SCALE GENOMIC DNA]</scope>
    <source>
        <strain evidence="4">ATCC BAA-1733 / DSM 21960 / TBF 19.5.1</strain>
    </source>
</reference>
<dbReference type="Proteomes" id="UP000002382">
    <property type="component" value="Chromosome"/>
</dbReference>
<protein>
    <submittedName>
        <fullName evidence="3">Amylo-alpha-16-glucosidase</fullName>
    </submittedName>
</protein>
<evidence type="ECO:0000259" key="2">
    <source>
        <dbReference type="Pfam" id="PF22422"/>
    </source>
</evidence>
<dbReference type="Gene3D" id="1.50.10.10">
    <property type="match status" value="1"/>
</dbReference>
<dbReference type="KEGG" id="kol:Kole_1200"/>
<dbReference type="AlphaFoldDB" id="C5CIY3"/>
<evidence type="ECO:0000259" key="1">
    <source>
        <dbReference type="Pfam" id="PF14742"/>
    </source>
</evidence>
<accession>C5CIY3</accession>
<feature type="domain" description="Putative glycogen debranching enzyme N-terminal" evidence="1">
    <location>
        <begin position="6"/>
        <end position="128"/>
    </location>
</feature>
<organism evidence="3 4">
    <name type="scientific">Kosmotoga olearia (strain ATCC BAA-1733 / DSM 21960 / TBF 19.5.1)</name>
    <dbReference type="NCBI Taxonomy" id="521045"/>
    <lineage>
        <taxon>Bacteria</taxon>
        <taxon>Thermotogati</taxon>
        <taxon>Thermotogota</taxon>
        <taxon>Thermotogae</taxon>
        <taxon>Kosmotogales</taxon>
        <taxon>Kosmotogaceae</taxon>
        <taxon>Kosmotoga</taxon>
    </lineage>
</organism>
<name>C5CIY3_KOSOT</name>
<sequence>MIMRIIKNGNLMVVSDDNGLIDARSDIAAGLYLEDTRFISSLYLETDKRLRKLQPRFGNSFIINRYIFRSSPLASHYDVFLEETMKVSGNGLDIRIELTNYSNGTVNIELNYFLKCEYEDIFLVREKIGHYLESSKKEVYQDEFEDKGLEYEDAAAHYRVHKKLPEGQYSLEPKDKLTLEGHIHLYKELKGANLFKDILEDRPPKFPFEEFKTDNPLLKKTISDLKMLMLPTKYGDFPAAGLPWFATIFGRDSLIFALQTLDFFPETAKTVLEILSLFQASSEDNFKDAVPGKIIHEARLNYLSLSNLIPFERYYGTIDATLLYLILAGEYLKATGDLGTIKNLLPKIEAAEKWIYNYGDADNDGYVEYMPSSEKGLQTQGWKDSRDSVSFKTGELAKPPIAFVEVQGYLYMAYHALSYIYEQLGKKERAKTLLERACELKKRFNNDFWLEEEKFFAIALDGDKKKVDSISSNPGQCLFTGIIDDDKVDYVVKKLMSKELFSGWGVRTLSTEMKRYNPFSYHNGSVWPHDNSVIIMGLMKYGYHEEAKKISTALLEAMSKFTDNRLPELFSGLSKEETKGDIVEYPTSCSPQLWAIGTLFTINQALRPTKGEGFL</sequence>
<evidence type="ECO:0000313" key="3">
    <source>
        <dbReference type="EMBL" id="ACR79899.1"/>
    </source>
</evidence>
<dbReference type="InterPro" id="IPR054491">
    <property type="entry name" value="MGH1-like_GH"/>
</dbReference>
<dbReference type="HOGENOM" id="CLU_019216_1_0_0"/>
<dbReference type="InterPro" id="IPR008928">
    <property type="entry name" value="6-hairpin_glycosidase_sf"/>
</dbReference>
<keyword evidence="4" id="KW-1185">Reference proteome</keyword>
<dbReference type="InterPro" id="IPR032856">
    <property type="entry name" value="GDE_N_bis"/>
</dbReference>
<dbReference type="SUPFAM" id="SSF48208">
    <property type="entry name" value="Six-hairpin glycosidases"/>
    <property type="match status" value="1"/>
</dbReference>
<dbReference type="STRING" id="521045.Kole_1200"/>
<proteinExistence type="predicted"/>
<feature type="domain" description="Mannosylglycerate hydrolase MGH1-like glycoside hydrolase" evidence="2">
    <location>
        <begin position="330"/>
        <end position="570"/>
    </location>
</feature>
<dbReference type="InterPro" id="IPR012341">
    <property type="entry name" value="6hp_glycosidase-like_sf"/>
</dbReference>
<dbReference type="Pfam" id="PF14742">
    <property type="entry name" value="GDE_N_bis"/>
    <property type="match status" value="1"/>
</dbReference>
<evidence type="ECO:0000313" key="4">
    <source>
        <dbReference type="Proteomes" id="UP000002382"/>
    </source>
</evidence>
<dbReference type="GO" id="GO:0005975">
    <property type="term" value="P:carbohydrate metabolic process"/>
    <property type="evidence" value="ECO:0007669"/>
    <property type="project" value="InterPro"/>
</dbReference>